<feature type="compositionally biased region" description="Low complexity" evidence="3">
    <location>
        <begin position="279"/>
        <end position="298"/>
    </location>
</feature>
<dbReference type="Pfam" id="PF13385">
    <property type="entry name" value="Laminin_G_3"/>
    <property type="match status" value="2"/>
</dbReference>
<dbReference type="PANTHER" id="PTHR46943:SF1">
    <property type="entry name" value="PENTRAXIN-RELATED PROTEIN PTX3"/>
    <property type="match status" value="1"/>
</dbReference>
<sequence length="1212" mass="127806">MSADRPRTIRRGLVLRAAVAAAVTGAVVAGVVVLPNGGGPDQGPAPVAADQPLVTEQQAMASAKDSGKRAEVVGLRTERREIFAEPDGTFTAREYTEPVRTVQGGKWVPVDPALVKRADGTWGPKAATVDLAFSAGQAGKPFVTMRRAGREFALTWPYGKLPAPSVDGDTATYAEVLPGVDLTVRAEADGFGHLIVVKTPEAAADSRLARLDLGMTTDGLKVAEDATGAILAQDAVVGGTVFQAGKPTMWDSAAVEESAARKQGPKAVAKALKSATAGAADTSAATPGPEAAPEPALDGPGGGGRVAPLGVEVGKDKLSLVPDQKLLKGENTVFPVVIDPIQRTTSRTAWTGVMSGIPGEQDWKYSGSAGVGKCPTDYNPVSCNGVGSRRVMFTMPLSFYKGKQILGATFSARVEHIYSASPTAEPIQLYRIGGANYGLTSSSNWSNTSDDWDDYLQTVDKAISPTSCSSQANLHFESGATGELTSEIKTAAAGGWNAMTLGLRAADESRFAEWKRICGNAYLSVKYNNLPRQIKISDMSTDPGGVCKWGTGRATTDVPPKLQAIASDPDHANGQTDKVKVQFKVEWGGTTPGSYTYTSPDWLSPTTGTKFVHTVKSTIPQNTPIYWSARAYDGDGYGPWSSDGDTPQRCEFTYDRTWPGKPLVLSKQYPSDTVYHDGVGTYGTFTFSPNPNDAIPDNDVVKYQYSFNGAAMTTLTPASPGGSVSLQWLPTRSGRQVLEVVAIDKAAHASHTPYDFLVSEGRPVVAQWNLADQAGDTEAHDESGEFSATAGTAVTFGADGPGGKVDKAARFDGSTESYLDASETVLDTAKSFSVSAWVRPTALDKDMTVVSQDGTGEPGFTLGYDATAKTWKFAVPVNDVDSLGEWKAVSTGITVVKDQWVLLTGVYDAQKTGGPQLQLYINKDLKGSATRRSVWKSYGPLQIGRSTAKSGYRDNFVGDLAEVRVFDRLLPAAQVAELMTIKPERKGYWQLDQATNGSVTETGGGQALTLAGNASIYRPADPLFDTAALVGDGNLVLDGDGDYASTATAPVTGNSSFTVTARAQLTSLDPVKSQTVLSLPGTNANRVQVRYQAATGQWELAVAKTDVAAPEVVTFTDEQQLADTGGSGQHLAVVYDAFANSIRLYVEGQLVAGAYGTDSTLWSANGGLQVGRSLRGASEYFAGAIDEVRVYSGAADVIAVQQMSLLAAVPDM</sequence>
<dbReference type="EMBL" id="JBJVNE010000005">
    <property type="protein sequence ID" value="MFM9646957.1"/>
    <property type="molecule type" value="Genomic_DNA"/>
</dbReference>
<evidence type="ECO:0000256" key="1">
    <source>
        <dbReference type="ARBA" id="ARBA00022729"/>
    </source>
</evidence>
<dbReference type="SMART" id="SM00560">
    <property type="entry name" value="LamGL"/>
    <property type="match status" value="2"/>
</dbReference>
<keyword evidence="4" id="KW-0812">Transmembrane</keyword>
<dbReference type="RefSeq" id="WP_369278241.1">
    <property type="nucleotide sequence ID" value="NZ_JBJVMW010000024.1"/>
</dbReference>
<reference evidence="6 7" key="1">
    <citation type="submission" date="2024-12" db="EMBL/GenBank/DDBJ databases">
        <title>Forecasting of Potato common scab and diversities of Pathogenic streptomyces spp. in china.</title>
        <authorList>
            <person name="Handique U."/>
            <person name="Wu J."/>
        </authorList>
    </citation>
    <scope>NUCLEOTIDE SEQUENCE [LARGE SCALE GENOMIC DNA]</scope>
    <source>
        <strain evidence="6 7">ZRIMU1585</strain>
    </source>
</reference>
<keyword evidence="1" id="KW-0732">Signal</keyword>
<protein>
    <submittedName>
        <fullName evidence="6">LamG domain-containing protein</fullName>
    </submittedName>
</protein>
<dbReference type="Gene3D" id="2.60.120.200">
    <property type="match status" value="2"/>
</dbReference>
<dbReference type="PANTHER" id="PTHR46943">
    <property type="entry name" value="PENTRAXIN-RELATED PROTEIN PTX3"/>
    <property type="match status" value="1"/>
</dbReference>
<feature type="region of interest" description="Disordered" evidence="3">
    <location>
        <begin position="279"/>
        <end position="308"/>
    </location>
</feature>
<accession>A0ABW9IFK6</accession>
<feature type="transmembrane region" description="Helical" evidence="4">
    <location>
        <begin position="12"/>
        <end position="34"/>
    </location>
</feature>
<dbReference type="InterPro" id="IPR013320">
    <property type="entry name" value="ConA-like_dom_sf"/>
</dbReference>
<keyword evidence="7" id="KW-1185">Reference proteome</keyword>
<organism evidence="6 7">
    <name type="scientific">Streptomyces galilaeus</name>
    <dbReference type="NCBI Taxonomy" id="33899"/>
    <lineage>
        <taxon>Bacteria</taxon>
        <taxon>Bacillati</taxon>
        <taxon>Actinomycetota</taxon>
        <taxon>Actinomycetes</taxon>
        <taxon>Kitasatosporales</taxon>
        <taxon>Streptomycetaceae</taxon>
        <taxon>Streptomyces</taxon>
    </lineage>
</organism>
<dbReference type="InterPro" id="IPR006558">
    <property type="entry name" value="LamG-like"/>
</dbReference>
<dbReference type="InterPro" id="IPR042837">
    <property type="entry name" value="PTX3"/>
</dbReference>
<evidence type="ECO:0000256" key="3">
    <source>
        <dbReference type="SAM" id="MobiDB-lite"/>
    </source>
</evidence>
<feature type="domain" description="LamG-like jellyroll fold" evidence="5">
    <location>
        <begin position="1055"/>
        <end position="1196"/>
    </location>
</feature>
<evidence type="ECO:0000313" key="7">
    <source>
        <dbReference type="Proteomes" id="UP001631993"/>
    </source>
</evidence>
<feature type="domain" description="LamG-like jellyroll fold" evidence="5">
    <location>
        <begin position="830"/>
        <end position="973"/>
    </location>
</feature>
<name>A0ABW9IFK6_STRGJ</name>
<comment type="caution">
    <text evidence="6">The sequence shown here is derived from an EMBL/GenBank/DDBJ whole genome shotgun (WGS) entry which is preliminary data.</text>
</comment>
<evidence type="ECO:0000256" key="4">
    <source>
        <dbReference type="SAM" id="Phobius"/>
    </source>
</evidence>
<proteinExistence type="predicted"/>
<keyword evidence="2" id="KW-1015">Disulfide bond</keyword>
<keyword evidence="4" id="KW-0472">Membrane</keyword>
<dbReference type="SUPFAM" id="SSF49899">
    <property type="entry name" value="Concanavalin A-like lectins/glucanases"/>
    <property type="match status" value="2"/>
</dbReference>
<gene>
    <name evidence="6" type="ORF">ACKI1S_12510</name>
</gene>
<dbReference type="Proteomes" id="UP001631993">
    <property type="component" value="Unassembled WGS sequence"/>
</dbReference>
<evidence type="ECO:0000313" key="6">
    <source>
        <dbReference type="EMBL" id="MFM9646957.1"/>
    </source>
</evidence>
<evidence type="ECO:0000259" key="5">
    <source>
        <dbReference type="SMART" id="SM00560"/>
    </source>
</evidence>
<keyword evidence="4" id="KW-1133">Transmembrane helix</keyword>
<evidence type="ECO:0000256" key="2">
    <source>
        <dbReference type="ARBA" id="ARBA00023157"/>
    </source>
</evidence>